<proteinExistence type="predicted"/>
<dbReference type="RefSeq" id="WP_003515465.1">
    <property type="nucleotide sequence ID" value="NZ_CP013828.1"/>
</dbReference>
<feature type="transmembrane region" description="Helical" evidence="8">
    <location>
        <begin position="181"/>
        <end position="198"/>
    </location>
</feature>
<evidence type="ECO:0000313" key="9">
    <source>
        <dbReference type="EMBL" id="PFH01451.1"/>
    </source>
</evidence>
<feature type="transmembrane region" description="Helical" evidence="8">
    <location>
        <begin position="133"/>
        <end position="152"/>
    </location>
</feature>
<accession>A0AB36TD23</accession>
<evidence type="ECO:0000256" key="1">
    <source>
        <dbReference type="ARBA" id="ARBA00004651"/>
    </source>
</evidence>
<feature type="transmembrane region" description="Helical" evidence="8">
    <location>
        <begin position="205"/>
        <end position="226"/>
    </location>
</feature>
<evidence type="ECO:0000256" key="4">
    <source>
        <dbReference type="ARBA" id="ARBA00022679"/>
    </source>
</evidence>
<keyword evidence="4" id="KW-0808">Transferase</keyword>
<dbReference type="GO" id="GO:0016763">
    <property type="term" value="F:pentosyltransferase activity"/>
    <property type="evidence" value="ECO:0007669"/>
    <property type="project" value="TreeGrafter"/>
</dbReference>
<protein>
    <recommendedName>
        <fullName evidence="11">Glycosyltransferase RgtA/B/C/D-like domain-containing protein</fullName>
    </recommendedName>
</protein>
<organism evidence="9 10">
    <name type="scientific">Acetivibrio thermocellus AD2</name>
    <dbReference type="NCBI Taxonomy" id="1138384"/>
    <lineage>
        <taxon>Bacteria</taxon>
        <taxon>Bacillati</taxon>
        <taxon>Bacillota</taxon>
        <taxon>Clostridia</taxon>
        <taxon>Eubacteriales</taxon>
        <taxon>Oscillospiraceae</taxon>
        <taxon>Acetivibrio</taxon>
    </lineage>
</organism>
<evidence type="ECO:0000256" key="5">
    <source>
        <dbReference type="ARBA" id="ARBA00022692"/>
    </source>
</evidence>
<dbReference type="GeneID" id="35805613"/>
<evidence type="ECO:0008006" key="11">
    <source>
        <dbReference type="Google" id="ProtNLM"/>
    </source>
</evidence>
<reference evidence="9 10" key="1">
    <citation type="submission" date="2017-09" db="EMBL/GenBank/DDBJ databases">
        <title>Evaluation of Pacific Biosciences Sequencing Technology to Finishing C. thermocellum Genome Sequences.</title>
        <authorList>
            <person name="Brown S."/>
        </authorList>
    </citation>
    <scope>NUCLEOTIDE SEQUENCE [LARGE SCALE GENOMIC DNA]</scope>
    <source>
        <strain evidence="9 10">AD2</strain>
    </source>
</reference>
<evidence type="ECO:0000256" key="2">
    <source>
        <dbReference type="ARBA" id="ARBA00022475"/>
    </source>
</evidence>
<evidence type="ECO:0000313" key="10">
    <source>
        <dbReference type="Proteomes" id="UP000223596"/>
    </source>
</evidence>
<gene>
    <name evidence="9" type="ORF">M972_11183</name>
</gene>
<dbReference type="Proteomes" id="UP000223596">
    <property type="component" value="Unassembled WGS sequence"/>
</dbReference>
<evidence type="ECO:0000256" key="7">
    <source>
        <dbReference type="ARBA" id="ARBA00023136"/>
    </source>
</evidence>
<keyword evidence="5 8" id="KW-0812">Transmembrane</keyword>
<keyword evidence="7 8" id="KW-0472">Membrane</keyword>
<keyword evidence="2" id="KW-1003">Cell membrane</keyword>
<feature type="transmembrane region" description="Helical" evidence="8">
    <location>
        <begin position="110"/>
        <end position="127"/>
    </location>
</feature>
<keyword evidence="3" id="KW-0328">Glycosyltransferase</keyword>
<feature type="transmembrane region" description="Helical" evidence="8">
    <location>
        <begin position="393"/>
        <end position="414"/>
    </location>
</feature>
<dbReference type="InterPro" id="IPR050297">
    <property type="entry name" value="LipidA_mod_glycosyltrf_83"/>
</dbReference>
<comment type="caution">
    <text evidence="9">The sequence shown here is derived from an EMBL/GenBank/DDBJ whole genome shotgun (WGS) entry which is preliminary data.</text>
</comment>
<feature type="transmembrane region" description="Helical" evidence="8">
    <location>
        <begin position="357"/>
        <end position="381"/>
    </location>
</feature>
<dbReference type="GO" id="GO:0005886">
    <property type="term" value="C:plasma membrane"/>
    <property type="evidence" value="ECO:0007669"/>
    <property type="project" value="UniProtKB-SubCell"/>
</dbReference>
<name>A0AB36TD23_ACETH</name>
<feature type="transmembrane region" description="Helical" evidence="8">
    <location>
        <begin position="71"/>
        <end position="98"/>
    </location>
</feature>
<keyword evidence="6 8" id="KW-1133">Transmembrane helix</keyword>
<dbReference type="PANTHER" id="PTHR33908">
    <property type="entry name" value="MANNOSYLTRANSFERASE YKCB-RELATED"/>
    <property type="match status" value="1"/>
</dbReference>
<feature type="transmembrane region" description="Helical" evidence="8">
    <location>
        <begin position="159"/>
        <end position="175"/>
    </location>
</feature>
<sequence>MKLNLGIIKKAKFQKVLLLYLLLISVVRLVIFLVSEPIICPDTQSYVDLAEMISKLDLSDFDGLRTPGYPFIILLSGLNLKVVVLVQMIMGVFISYLIATTVYKFTNNTVLSLVASCLYSLFIPFLFYEMAILSETTAAFFILLSFVLFANIDNNQSRILPKMVGIIIISCFAALTRPIYFVLPLLYTVFFMFILARGKYKFPKILLYSFVSLVPLFVSIIGWSFVNWKYNDTFSIATGRGFAFMEMAGDYIELAPDDYPYNVIKEVYIRERDKNIQDGNPHIDTIWGITDELMEKTGLGYDELAKKVKDMCIKVMLKKPEIYIKAVIRSEINFWKTFGILIRRETNVSRPIKFVNIIQRSILILLQIPFITAPFVFFINQRKRENRPDSHKTLLIFAFAYILIVGVSFLIALVEGGEGRFAMPTFPLLIISTFALYNLILQEKRLHHDISS</sequence>
<dbReference type="GO" id="GO:0009103">
    <property type="term" value="P:lipopolysaccharide biosynthetic process"/>
    <property type="evidence" value="ECO:0007669"/>
    <property type="project" value="UniProtKB-ARBA"/>
</dbReference>
<evidence type="ECO:0000256" key="6">
    <source>
        <dbReference type="ARBA" id="ARBA00022989"/>
    </source>
</evidence>
<feature type="transmembrane region" description="Helical" evidence="8">
    <location>
        <begin position="420"/>
        <end position="441"/>
    </location>
</feature>
<evidence type="ECO:0000256" key="8">
    <source>
        <dbReference type="SAM" id="Phobius"/>
    </source>
</evidence>
<dbReference type="AlphaFoldDB" id="A0AB36TD23"/>
<feature type="transmembrane region" description="Helical" evidence="8">
    <location>
        <begin position="16"/>
        <end position="35"/>
    </location>
</feature>
<dbReference type="EMBL" id="PDBW01000001">
    <property type="protein sequence ID" value="PFH01451.1"/>
    <property type="molecule type" value="Genomic_DNA"/>
</dbReference>
<comment type="subcellular location">
    <subcellularLocation>
        <location evidence="1">Cell membrane</location>
        <topology evidence="1">Multi-pass membrane protein</topology>
    </subcellularLocation>
</comment>
<dbReference type="PANTHER" id="PTHR33908:SF11">
    <property type="entry name" value="MEMBRANE PROTEIN"/>
    <property type="match status" value="1"/>
</dbReference>
<evidence type="ECO:0000256" key="3">
    <source>
        <dbReference type="ARBA" id="ARBA00022676"/>
    </source>
</evidence>